<evidence type="ECO:0000313" key="2">
    <source>
        <dbReference type="EMBL" id="GMB85735.1"/>
    </source>
</evidence>
<sequence length="74" mass="8222">MTVNIFPLLGDSLLIILVGFSLVYSFDGSLGQKTRRILRITSLLLLLAIIPLTIWILQHPCSIPCLSIDEAEKN</sequence>
<keyword evidence="1" id="KW-0812">Transmembrane</keyword>
<proteinExistence type="predicted"/>
<evidence type="ECO:0000313" key="3">
    <source>
        <dbReference type="Proteomes" id="UP001165243"/>
    </source>
</evidence>
<feature type="transmembrane region" description="Helical" evidence="1">
    <location>
        <begin position="6"/>
        <end position="25"/>
    </location>
</feature>
<name>A0AAV5PA33_LACDE</name>
<dbReference type="Proteomes" id="UP001165243">
    <property type="component" value="Unassembled WGS sequence"/>
</dbReference>
<keyword evidence="1" id="KW-1133">Transmembrane helix</keyword>
<protein>
    <submittedName>
        <fullName evidence="2">Uncharacterized protein</fullName>
    </submittedName>
</protein>
<reference evidence="2" key="1">
    <citation type="submission" date="2023-04" db="EMBL/GenBank/DDBJ databases">
        <title>Draft genome sequences of Lactobacillus delbrueckii subsp. bulgaricus ME-900 and ME-901 with improved acid tolerance.</title>
        <authorList>
            <person name="Ishida T."/>
            <person name="Yamamoto E."/>
            <person name="Koizumi A."/>
            <person name="Fujiwara S."/>
            <person name="Makino S."/>
            <person name="Kano H."/>
            <person name="Kimura K."/>
        </authorList>
    </citation>
    <scope>NUCLEOTIDE SEQUENCE</scope>
    <source>
        <strain evidence="2">ME-900</strain>
    </source>
</reference>
<organism evidence="2 3">
    <name type="scientific">Lactobacillus delbrueckii subsp. bulgaricus</name>
    <dbReference type="NCBI Taxonomy" id="1585"/>
    <lineage>
        <taxon>Bacteria</taxon>
        <taxon>Bacillati</taxon>
        <taxon>Bacillota</taxon>
        <taxon>Bacilli</taxon>
        <taxon>Lactobacillales</taxon>
        <taxon>Lactobacillaceae</taxon>
        <taxon>Lactobacillus</taxon>
    </lineage>
</organism>
<dbReference type="EMBL" id="BSWK01000001">
    <property type="protein sequence ID" value="GMB85735.1"/>
    <property type="molecule type" value="Genomic_DNA"/>
</dbReference>
<evidence type="ECO:0000256" key="1">
    <source>
        <dbReference type="SAM" id="Phobius"/>
    </source>
</evidence>
<gene>
    <name evidence="2" type="ORF">ME0900_01070</name>
</gene>
<keyword evidence="1" id="KW-0472">Membrane</keyword>
<dbReference type="AlphaFoldDB" id="A0AAV5PA33"/>
<comment type="caution">
    <text evidence="2">The sequence shown here is derived from an EMBL/GenBank/DDBJ whole genome shotgun (WGS) entry which is preliminary data.</text>
</comment>
<accession>A0AAV5PA33</accession>
<feature type="transmembrane region" description="Helical" evidence="1">
    <location>
        <begin position="37"/>
        <end position="57"/>
    </location>
</feature>
<dbReference type="RefSeq" id="WP_041814264.1">
    <property type="nucleotide sequence ID" value="NZ_BSWJ01000003.1"/>
</dbReference>